<keyword evidence="2" id="KW-0436">Ligase</keyword>
<dbReference type="Gene3D" id="3.30.470.20">
    <property type="entry name" value="ATP-grasp fold, B domain"/>
    <property type="match status" value="1"/>
</dbReference>
<proteinExistence type="inferred from homology"/>
<dbReference type="GO" id="GO:0000226">
    <property type="term" value="P:microtubule cytoskeleton organization"/>
    <property type="evidence" value="ECO:0007669"/>
    <property type="project" value="TreeGrafter"/>
</dbReference>
<dbReference type="EnsemblMetazoa" id="G10532.1">
    <property type="protein sequence ID" value="G10532.1:cds"/>
    <property type="gene ID" value="G10532"/>
</dbReference>
<feature type="compositionally biased region" description="Acidic residues" evidence="8">
    <location>
        <begin position="629"/>
        <end position="650"/>
    </location>
</feature>
<evidence type="ECO:0000256" key="6">
    <source>
        <dbReference type="ARBA" id="ARBA00041448"/>
    </source>
</evidence>
<accession>A0A8W8HPX8</accession>
<dbReference type="GO" id="GO:0005524">
    <property type="term" value="F:ATP binding"/>
    <property type="evidence" value="ECO:0007669"/>
    <property type="project" value="UniProtKB-KW"/>
</dbReference>
<dbReference type="GO" id="GO:0015631">
    <property type="term" value="F:tubulin binding"/>
    <property type="evidence" value="ECO:0007669"/>
    <property type="project" value="TreeGrafter"/>
</dbReference>
<dbReference type="Pfam" id="PF03133">
    <property type="entry name" value="TTL"/>
    <property type="match status" value="1"/>
</dbReference>
<dbReference type="FunFam" id="3.30.470.20:FF:000009">
    <property type="entry name" value="tubulin polyglutamylase TTLL5 isoform X1"/>
    <property type="match status" value="1"/>
</dbReference>
<feature type="compositionally biased region" description="Pro residues" evidence="8">
    <location>
        <begin position="728"/>
        <end position="738"/>
    </location>
</feature>
<feature type="compositionally biased region" description="Acidic residues" evidence="8">
    <location>
        <begin position="673"/>
        <end position="683"/>
    </location>
</feature>
<evidence type="ECO:0000313" key="9">
    <source>
        <dbReference type="EnsemblMetazoa" id="G10532.1:cds"/>
    </source>
</evidence>
<feature type="compositionally biased region" description="Basic residues" evidence="8">
    <location>
        <begin position="604"/>
        <end position="621"/>
    </location>
</feature>
<dbReference type="PANTHER" id="PTHR12241:SF145">
    <property type="entry name" value="TUBULIN POLYGLUTAMYLASE TTLL5"/>
    <property type="match status" value="1"/>
</dbReference>
<dbReference type="PANTHER" id="PTHR12241">
    <property type="entry name" value="TUBULIN POLYGLUTAMYLASE"/>
    <property type="match status" value="1"/>
</dbReference>
<feature type="region of interest" description="Disordered" evidence="8">
    <location>
        <begin position="596"/>
        <end position="739"/>
    </location>
</feature>
<dbReference type="GO" id="GO:0070740">
    <property type="term" value="F:tubulin-glutamic acid ligase activity"/>
    <property type="evidence" value="ECO:0007669"/>
    <property type="project" value="TreeGrafter"/>
</dbReference>
<keyword evidence="4" id="KW-0547">Nucleotide-binding</keyword>
<name>A0A8W8HPX8_MAGGI</name>
<evidence type="ECO:0000256" key="5">
    <source>
        <dbReference type="ARBA" id="ARBA00022840"/>
    </source>
</evidence>
<reference evidence="9" key="1">
    <citation type="submission" date="2022-08" db="UniProtKB">
        <authorList>
            <consortium name="EnsemblMetazoa"/>
        </authorList>
    </citation>
    <scope>IDENTIFICATION</scope>
    <source>
        <strain evidence="9">05x7-T-G4-1.051#20</strain>
    </source>
</reference>
<dbReference type="Proteomes" id="UP000005408">
    <property type="component" value="Unassembled WGS sequence"/>
</dbReference>
<feature type="region of interest" description="Disordered" evidence="8">
    <location>
        <begin position="1"/>
        <end position="33"/>
    </location>
</feature>
<comment type="similarity">
    <text evidence="1">Belongs to the tubulin--tyrosine ligase family.</text>
</comment>
<sequence length="935" mass="106249">MAAKTADSDGGSMTPSEPSDGDDRSDRDSDYESDDEEEALISRYLYSFHSTLRVLFLVDLFLTVCVDTFLPGTSALDFTVTVLTQHSEKLNIQWTGYARRTPVILFCPEAILAKKAPKKTVGERYHMTYKFGSSECKIVRNIFNYHGFHEVHPNSSDFNLIWTGGHLKPFTLRSLTEFQKVNHFPRSYEITRKDRLFKNIQRMQQIKGVKHFDFIPQSYILPSEYQDFCAAFLREKGLWIVKPVASSRGRGVFLCNHPDQVPLDENLIVCKYIANPLLIDGFKFDIRLYVCVTSYDPLCIYLFEEGLTRFATVKYEKSNRHIRNQCMHLTNYSVNKKSDDYVKNDDPDVEDYGNKWSLGAFLRYLRSRGKDTAALMMRIEDVVIKTIVSAEVPVATACKMFMPFRGNCFELYGFDILVDDNLKPWVLEVNLSPSLACDSPLDMKIKTNMMCDLFSLSGVVCHDPMMRTLQQSRRNQEVTAKIAARAKKQRPQSAGSSSGSRPGNPQPRGMAGLNSEEIKILRRLKEEDQRKGGWVRIFPTPDSWDLYSHKGGSQQAKSVASTSAGQRAKSAYASMGGSMKSDPEFAECYAQAISRTKQYERKLGTARKGKRKNKRKPKARPKLAQGVVEDQEEDDDKAEESDEENDEEKEEAQKDSRSSSPVEEVKEQKVEVEVDVVTDGDEVPQEKSSAQSDSKAKEEKPPKPQRVQVKLPLQKTVETPIEEKPTAPAKPPPPPPEPKYNVVELLQKGRTLSKCQARGAFAMYLVRVQQRLISEAGPSNQDDSDALNEQMDLVLRFLKRAAVNLQQPFKVVVPSRKLPLADRRRILAKQLGDFVHIYNKETEQLNLKRQQERQQGKVAEVHPSTAQAESQGVCEDKFDMFVNIARNDDPDLEDYGNKWSLGAFLRYLRSRGQSTRRSIIELTTHDSGFLHRPSL</sequence>
<dbReference type="GO" id="GO:0036064">
    <property type="term" value="C:ciliary basal body"/>
    <property type="evidence" value="ECO:0007669"/>
    <property type="project" value="TreeGrafter"/>
</dbReference>
<feature type="compositionally biased region" description="Polar residues" evidence="8">
    <location>
        <begin position="491"/>
        <end position="503"/>
    </location>
</feature>
<keyword evidence="5" id="KW-0067">ATP-binding</keyword>
<keyword evidence="10" id="KW-1185">Reference proteome</keyword>
<dbReference type="SUPFAM" id="SSF56059">
    <property type="entry name" value="Glutathione synthetase ATP-binding domain-like"/>
    <property type="match status" value="1"/>
</dbReference>
<evidence type="ECO:0000256" key="3">
    <source>
        <dbReference type="ARBA" id="ARBA00022701"/>
    </source>
</evidence>
<feature type="compositionally biased region" description="Basic and acidic residues" evidence="8">
    <location>
        <begin position="21"/>
        <end position="30"/>
    </location>
</feature>
<evidence type="ECO:0000256" key="8">
    <source>
        <dbReference type="SAM" id="MobiDB-lite"/>
    </source>
</evidence>
<evidence type="ECO:0000256" key="4">
    <source>
        <dbReference type="ARBA" id="ARBA00022741"/>
    </source>
</evidence>
<dbReference type="PROSITE" id="PS51221">
    <property type="entry name" value="TTL"/>
    <property type="match status" value="1"/>
</dbReference>
<evidence type="ECO:0000256" key="1">
    <source>
        <dbReference type="ARBA" id="ARBA00006820"/>
    </source>
</evidence>
<dbReference type="InterPro" id="IPR004344">
    <property type="entry name" value="TTL/TTLL_fam"/>
</dbReference>
<dbReference type="AlphaFoldDB" id="A0A8W8HPX8"/>
<evidence type="ECO:0000256" key="2">
    <source>
        <dbReference type="ARBA" id="ARBA00022598"/>
    </source>
</evidence>
<evidence type="ECO:0000256" key="7">
    <source>
        <dbReference type="ARBA" id="ARBA00049274"/>
    </source>
</evidence>
<dbReference type="GO" id="GO:0005874">
    <property type="term" value="C:microtubule"/>
    <property type="evidence" value="ECO:0007669"/>
    <property type="project" value="UniProtKB-KW"/>
</dbReference>
<feature type="compositionally biased region" description="Basic and acidic residues" evidence="8">
    <location>
        <begin position="651"/>
        <end position="672"/>
    </location>
</feature>
<evidence type="ECO:0000313" key="10">
    <source>
        <dbReference type="Proteomes" id="UP000005408"/>
    </source>
</evidence>
<comment type="catalytic activity">
    <reaction evidence="7">
        <text>L-glutamyl-[protein] + L-glutamate + ATP = gamma-L-glutamyl-L-glutamyl-[protein] + ADP + phosphate + H(+)</text>
        <dbReference type="Rhea" id="RHEA:60144"/>
        <dbReference type="Rhea" id="RHEA-COMP:10208"/>
        <dbReference type="Rhea" id="RHEA-COMP:15517"/>
        <dbReference type="ChEBI" id="CHEBI:15378"/>
        <dbReference type="ChEBI" id="CHEBI:29973"/>
        <dbReference type="ChEBI" id="CHEBI:29985"/>
        <dbReference type="ChEBI" id="CHEBI:30616"/>
        <dbReference type="ChEBI" id="CHEBI:43474"/>
        <dbReference type="ChEBI" id="CHEBI:143622"/>
        <dbReference type="ChEBI" id="CHEBI:456216"/>
    </reaction>
    <physiologicalReaction direction="left-to-right" evidence="7">
        <dbReference type="Rhea" id="RHEA:60145"/>
    </physiologicalReaction>
</comment>
<feature type="region of interest" description="Disordered" evidence="8">
    <location>
        <begin position="471"/>
        <end position="514"/>
    </location>
</feature>
<protein>
    <recommendedName>
        <fullName evidence="6">Tubulin--tyrosine ligase-like protein 5</fullName>
    </recommendedName>
</protein>
<keyword evidence="3" id="KW-0493">Microtubule</keyword>
<organism evidence="9 10">
    <name type="scientific">Magallana gigas</name>
    <name type="common">Pacific oyster</name>
    <name type="synonym">Crassostrea gigas</name>
    <dbReference type="NCBI Taxonomy" id="29159"/>
    <lineage>
        <taxon>Eukaryota</taxon>
        <taxon>Metazoa</taxon>
        <taxon>Spiralia</taxon>
        <taxon>Lophotrochozoa</taxon>
        <taxon>Mollusca</taxon>
        <taxon>Bivalvia</taxon>
        <taxon>Autobranchia</taxon>
        <taxon>Pteriomorphia</taxon>
        <taxon>Ostreida</taxon>
        <taxon>Ostreoidea</taxon>
        <taxon>Ostreidae</taxon>
        <taxon>Magallana</taxon>
    </lineage>
</organism>